<dbReference type="InterPro" id="IPR013762">
    <property type="entry name" value="Integrase-like_cat_sf"/>
</dbReference>
<dbReference type="OrthoDB" id="4246056at2"/>
<dbReference type="RefSeq" id="WP_031143114.1">
    <property type="nucleotide sequence ID" value="NZ_BNEE01000011.1"/>
</dbReference>
<dbReference type="InterPro" id="IPR011010">
    <property type="entry name" value="DNA_brk_join_enz"/>
</dbReference>
<evidence type="ECO:0000313" key="4">
    <source>
        <dbReference type="Proteomes" id="UP000600026"/>
    </source>
</evidence>
<dbReference type="GO" id="GO:0006310">
    <property type="term" value="P:DNA recombination"/>
    <property type="evidence" value="ECO:0007669"/>
    <property type="project" value="UniProtKB-KW"/>
</dbReference>
<gene>
    <name evidence="3" type="ORF">Sxan_77910</name>
</gene>
<sequence>MADRDVTELVEEWLAGPNSEANGHFSYQALEHYRPAVLHWLTVGCGSEGSPDPDLYLQPTPMALQNWAIGYAAAARSRDAACGAVRSFYRWAEAPGAAGGPGLVQPGTARSLQFQRGGNFAAGLPGRELLTPDQCRWLAQAADRYPGTRREGPHRARALVYLCLNHYLWGRHSDADVLRPGQIAAMRLNGRHQEQHRTTWDVPQKNAASDATRLQPVHHDAVRAIDEYLPLRAAARADTGHLFTTVNGRPLEPQSLIRILRAVAATHPDLEELAPKLSADAVTHSPADTTAQPSSQDRHPG</sequence>
<keyword evidence="1" id="KW-0233">DNA recombination</keyword>
<dbReference type="Proteomes" id="UP000600026">
    <property type="component" value="Unassembled WGS sequence"/>
</dbReference>
<evidence type="ECO:0000256" key="2">
    <source>
        <dbReference type="SAM" id="MobiDB-lite"/>
    </source>
</evidence>
<feature type="compositionally biased region" description="Polar residues" evidence="2">
    <location>
        <begin position="286"/>
        <end position="295"/>
    </location>
</feature>
<dbReference type="AlphaFoldDB" id="A0A919H769"/>
<keyword evidence="4" id="KW-1185">Reference proteome</keyword>
<evidence type="ECO:0000313" key="3">
    <source>
        <dbReference type="EMBL" id="GHI90427.1"/>
    </source>
</evidence>
<feature type="region of interest" description="Disordered" evidence="2">
    <location>
        <begin position="276"/>
        <end position="301"/>
    </location>
</feature>
<evidence type="ECO:0000256" key="1">
    <source>
        <dbReference type="ARBA" id="ARBA00023172"/>
    </source>
</evidence>
<proteinExistence type="predicted"/>
<dbReference type="Gene3D" id="1.10.443.10">
    <property type="entry name" value="Intergrase catalytic core"/>
    <property type="match status" value="1"/>
</dbReference>
<dbReference type="SUPFAM" id="SSF56349">
    <property type="entry name" value="DNA breaking-rejoining enzymes"/>
    <property type="match status" value="1"/>
</dbReference>
<name>A0A919H769_9ACTN</name>
<protein>
    <recommendedName>
        <fullName evidence="5">Integrase</fullName>
    </recommendedName>
</protein>
<evidence type="ECO:0008006" key="5">
    <source>
        <dbReference type="Google" id="ProtNLM"/>
    </source>
</evidence>
<organism evidence="3 4">
    <name type="scientific">Streptomyces xanthophaeus</name>
    <dbReference type="NCBI Taxonomy" id="67385"/>
    <lineage>
        <taxon>Bacteria</taxon>
        <taxon>Bacillati</taxon>
        <taxon>Actinomycetota</taxon>
        <taxon>Actinomycetes</taxon>
        <taxon>Kitasatosporales</taxon>
        <taxon>Streptomycetaceae</taxon>
        <taxon>Streptomyces</taxon>
    </lineage>
</organism>
<dbReference type="EMBL" id="BNEE01000011">
    <property type="protein sequence ID" value="GHI90427.1"/>
    <property type="molecule type" value="Genomic_DNA"/>
</dbReference>
<dbReference type="GO" id="GO:0015074">
    <property type="term" value="P:DNA integration"/>
    <property type="evidence" value="ECO:0007669"/>
    <property type="project" value="InterPro"/>
</dbReference>
<comment type="caution">
    <text evidence="3">The sequence shown here is derived from an EMBL/GenBank/DDBJ whole genome shotgun (WGS) entry which is preliminary data.</text>
</comment>
<reference evidence="3" key="1">
    <citation type="submission" date="2020-09" db="EMBL/GenBank/DDBJ databases">
        <title>Whole genome shotgun sequence of Streptomyces xanthophaeus NBRC 12829.</title>
        <authorList>
            <person name="Komaki H."/>
            <person name="Tamura T."/>
        </authorList>
    </citation>
    <scope>NUCLEOTIDE SEQUENCE</scope>
    <source>
        <strain evidence="3">NBRC 12829</strain>
    </source>
</reference>
<dbReference type="GO" id="GO:0003677">
    <property type="term" value="F:DNA binding"/>
    <property type="evidence" value="ECO:0007669"/>
    <property type="project" value="InterPro"/>
</dbReference>
<accession>A0A919H769</accession>